<dbReference type="Pfam" id="PF12937">
    <property type="entry name" value="F-box-like"/>
    <property type="match status" value="1"/>
</dbReference>
<dbReference type="InterPro" id="IPR050942">
    <property type="entry name" value="F-box_BR-signaling"/>
</dbReference>
<reference evidence="2 3" key="1">
    <citation type="submission" date="2018-10" db="EMBL/GenBank/DDBJ databases">
        <title>A high-quality apple genome assembly.</title>
        <authorList>
            <person name="Hu J."/>
        </authorList>
    </citation>
    <scope>NUCLEOTIDE SEQUENCE [LARGE SCALE GENOMIC DNA]</scope>
    <source>
        <strain evidence="3">cv. HFTH1</strain>
        <tissue evidence="2">Young leaf</tissue>
    </source>
</reference>
<dbReference type="InterPro" id="IPR001810">
    <property type="entry name" value="F-box_dom"/>
</dbReference>
<dbReference type="STRING" id="3750.A0A498IAN5"/>
<dbReference type="Proteomes" id="UP000290289">
    <property type="component" value="Chromosome 13"/>
</dbReference>
<proteinExistence type="predicted"/>
<evidence type="ECO:0000259" key="1">
    <source>
        <dbReference type="PROSITE" id="PS50181"/>
    </source>
</evidence>
<dbReference type="SUPFAM" id="SSF81383">
    <property type="entry name" value="F-box domain"/>
    <property type="match status" value="1"/>
</dbReference>
<dbReference type="PANTHER" id="PTHR44259">
    <property type="entry name" value="OS07G0183000 PROTEIN-RELATED"/>
    <property type="match status" value="1"/>
</dbReference>
<comment type="caution">
    <text evidence="2">The sequence shown here is derived from an EMBL/GenBank/DDBJ whole genome shotgun (WGS) entry which is preliminary data.</text>
</comment>
<dbReference type="SMART" id="SM00256">
    <property type="entry name" value="FBOX"/>
    <property type="match status" value="1"/>
</dbReference>
<name>A0A498IAN5_MALDO</name>
<gene>
    <name evidence="2" type="ORF">DVH24_040421</name>
</gene>
<dbReference type="AlphaFoldDB" id="A0A498IAN5"/>
<evidence type="ECO:0000313" key="3">
    <source>
        <dbReference type="Proteomes" id="UP000290289"/>
    </source>
</evidence>
<dbReference type="Pfam" id="PF03478">
    <property type="entry name" value="Beta-prop_KIB1-4"/>
    <property type="match status" value="1"/>
</dbReference>
<dbReference type="InterPro" id="IPR036047">
    <property type="entry name" value="F-box-like_dom_sf"/>
</dbReference>
<sequence>MGRRRNKRRKKEKRMNVDWAELPQSILEIIFERLPLIDCISVSDVCRAWSNVIGQELSCWQRRGVPWLMMCGEKDRHARTCLSILQNQDWEMVLPQAIGRYCWGSYQDWLILVKDVDCFNLDISLLNPFSRKKTDLPKTWNFYHKMVLSALPSVENFVCMLVHGQHRELAFCVHGAQSWLKHRLDGEPFEDAVFSDGSFYLLSSDYNISQIKVTDVLAAIRTDDDCEIETGCHEVKMSEEQEDEQENYTVLKYLVESCGELLLVCRFYSTKPNAILETHDFKVYKLDFSLMAWKRVHDLGDQVLFLGKCCSRSVSSGELGVPMTNRIYFSNDHAAPWWNEWDSSHLYGIPARFDPDRRDWGVFKLGDDNPENFRFRGNTDCWAPIWFTAPQWWCCRNLALR</sequence>
<protein>
    <recommendedName>
        <fullName evidence="1">F-box domain-containing protein</fullName>
    </recommendedName>
</protein>
<feature type="domain" description="F-box" evidence="1">
    <location>
        <begin position="16"/>
        <end position="63"/>
    </location>
</feature>
<dbReference type="PROSITE" id="PS50181">
    <property type="entry name" value="FBOX"/>
    <property type="match status" value="1"/>
</dbReference>
<keyword evidence="3" id="KW-1185">Reference proteome</keyword>
<dbReference type="InterPro" id="IPR005174">
    <property type="entry name" value="KIB1-4_b-propeller"/>
</dbReference>
<dbReference type="Gene3D" id="1.20.1280.50">
    <property type="match status" value="1"/>
</dbReference>
<organism evidence="2 3">
    <name type="scientific">Malus domestica</name>
    <name type="common">Apple</name>
    <name type="synonym">Pyrus malus</name>
    <dbReference type="NCBI Taxonomy" id="3750"/>
    <lineage>
        <taxon>Eukaryota</taxon>
        <taxon>Viridiplantae</taxon>
        <taxon>Streptophyta</taxon>
        <taxon>Embryophyta</taxon>
        <taxon>Tracheophyta</taxon>
        <taxon>Spermatophyta</taxon>
        <taxon>Magnoliopsida</taxon>
        <taxon>eudicotyledons</taxon>
        <taxon>Gunneridae</taxon>
        <taxon>Pentapetalae</taxon>
        <taxon>rosids</taxon>
        <taxon>fabids</taxon>
        <taxon>Rosales</taxon>
        <taxon>Rosaceae</taxon>
        <taxon>Amygdaloideae</taxon>
        <taxon>Maleae</taxon>
        <taxon>Malus</taxon>
    </lineage>
</organism>
<accession>A0A498IAN5</accession>
<dbReference type="EMBL" id="RDQH01000339">
    <property type="protein sequence ID" value="RXH79274.1"/>
    <property type="molecule type" value="Genomic_DNA"/>
</dbReference>
<evidence type="ECO:0000313" key="2">
    <source>
        <dbReference type="EMBL" id="RXH79274.1"/>
    </source>
</evidence>